<accession>A0ABY4MVB6</accession>
<evidence type="ECO:0000256" key="5">
    <source>
        <dbReference type="ARBA" id="ARBA00022723"/>
    </source>
</evidence>
<evidence type="ECO:0000313" key="11">
    <source>
        <dbReference type="EMBL" id="UQN14375.1"/>
    </source>
</evidence>
<keyword evidence="7" id="KW-0408">Iron</keyword>
<name>A0ABY4MVB6_9MICO</name>
<organism evidence="11">
    <name type="scientific">Gulosibacter sediminis</name>
    <dbReference type="NCBI Taxonomy" id="1729695"/>
    <lineage>
        <taxon>Bacteria</taxon>
        <taxon>Bacillati</taxon>
        <taxon>Actinomycetota</taxon>
        <taxon>Actinomycetes</taxon>
        <taxon>Micrococcales</taxon>
        <taxon>Microbacteriaceae</taxon>
        <taxon>Gulosibacter</taxon>
    </lineage>
</organism>
<sequence>MTTTHERAAPEAWAARIREVGLRVTPRRVALLEALAEHPHSTVDEVHVRASSAVPHLTKQAVYVSLGDFEHHGLVRRIDPPNSPARYETRTDDNHHHLVCDNCGTIVDVDCSVGAAPCLHPADDAGFEVHLAEVTYRGLCADCLVERNAARQANQTTPSTPTEEQE</sequence>
<keyword evidence="9" id="KW-0238">DNA-binding</keyword>
<keyword evidence="3" id="KW-0963">Cytoplasm</keyword>
<dbReference type="InterPro" id="IPR036390">
    <property type="entry name" value="WH_DNA-bd_sf"/>
</dbReference>
<dbReference type="SUPFAM" id="SSF46785">
    <property type="entry name" value="Winged helix' DNA-binding domain"/>
    <property type="match status" value="1"/>
</dbReference>
<dbReference type="Pfam" id="PF01475">
    <property type="entry name" value="FUR"/>
    <property type="match status" value="1"/>
</dbReference>
<dbReference type="EMBL" id="CP097160">
    <property type="protein sequence ID" value="UQN14375.1"/>
    <property type="molecule type" value="Genomic_DNA"/>
</dbReference>
<evidence type="ECO:0000256" key="7">
    <source>
        <dbReference type="ARBA" id="ARBA00023004"/>
    </source>
</evidence>
<evidence type="ECO:0000256" key="9">
    <source>
        <dbReference type="ARBA" id="ARBA00023125"/>
    </source>
</evidence>
<keyword evidence="8" id="KW-0805">Transcription regulation</keyword>
<reference evidence="11" key="1">
    <citation type="submission" date="2022-05" db="EMBL/GenBank/DDBJ databases">
        <title>Complete genome sequence of toluene-degrading Gulosibacter sediminis strain ACHW.36C.</title>
        <authorList>
            <person name="Wai A.C."/>
            <person name="Lai G.K."/>
            <person name="Griffin S.D."/>
            <person name="Leung F.C."/>
        </authorList>
    </citation>
    <scope>NUCLEOTIDE SEQUENCE [LARGE SCALE GENOMIC DNA]</scope>
    <source>
        <strain evidence="11">ACHW.36C</strain>
    </source>
</reference>
<gene>
    <name evidence="11" type="ORF">M3M28_09990</name>
</gene>
<evidence type="ECO:0000256" key="4">
    <source>
        <dbReference type="ARBA" id="ARBA00022491"/>
    </source>
</evidence>
<evidence type="ECO:0000256" key="1">
    <source>
        <dbReference type="ARBA" id="ARBA00004496"/>
    </source>
</evidence>
<dbReference type="InterPro" id="IPR036388">
    <property type="entry name" value="WH-like_DNA-bd_sf"/>
</dbReference>
<evidence type="ECO:0000256" key="8">
    <source>
        <dbReference type="ARBA" id="ARBA00023015"/>
    </source>
</evidence>
<keyword evidence="10" id="KW-0804">Transcription</keyword>
<dbReference type="InterPro" id="IPR043135">
    <property type="entry name" value="Fur_C"/>
</dbReference>
<dbReference type="InterPro" id="IPR002481">
    <property type="entry name" value="FUR"/>
</dbReference>
<evidence type="ECO:0000256" key="2">
    <source>
        <dbReference type="ARBA" id="ARBA00007957"/>
    </source>
</evidence>
<evidence type="ECO:0000256" key="10">
    <source>
        <dbReference type="ARBA" id="ARBA00023163"/>
    </source>
</evidence>
<dbReference type="PANTHER" id="PTHR33202:SF18">
    <property type="entry name" value="TRANSCRIPTIONAL REGULATOR FURA"/>
    <property type="match status" value="1"/>
</dbReference>
<dbReference type="Gene3D" id="1.10.10.10">
    <property type="entry name" value="Winged helix-like DNA-binding domain superfamily/Winged helix DNA-binding domain"/>
    <property type="match status" value="1"/>
</dbReference>
<evidence type="ECO:0000256" key="6">
    <source>
        <dbReference type="ARBA" id="ARBA00022833"/>
    </source>
</evidence>
<comment type="subcellular location">
    <subcellularLocation>
        <location evidence="1">Cytoplasm</location>
    </subcellularLocation>
</comment>
<keyword evidence="6" id="KW-0862">Zinc</keyword>
<keyword evidence="4" id="KW-0678">Repressor</keyword>
<protein>
    <submittedName>
        <fullName evidence="11">Transcriptional repressor</fullName>
    </submittedName>
</protein>
<evidence type="ECO:0000256" key="3">
    <source>
        <dbReference type="ARBA" id="ARBA00022490"/>
    </source>
</evidence>
<keyword evidence="5" id="KW-0479">Metal-binding</keyword>
<dbReference type="CDD" id="cd07153">
    <property type="entry name" value="Fur_like"/>
    <property type="match status" value="1"/>
</dbReference>
<proteinExistence type="inferred from homology"/>
<dbReference type="PANTHER" id="PTHR33202">
    <property type="entry name" value="ZINC UPTAKE REGULATION PROTEIN"/>
    <property type="match status" value="1"/>
</dbReference>
<comment type="similarity">
    <text evidence="2">Belongs to the Fur family.</text>
</comment>
<dbReference type="Gene3D" id="3.30.1490.190">
    <property type="match status" value="1"/>
</dbReference>